<evidence type="ECO:0000313" key="2">
    <source>
        <dbReference type="EMBL" id="SSA50312.1"/>
    </source>
</evidence>
<protein>
    <submittedName>
        <fullName evidence="2">Uncharacterized protein</fullName>
    </submittedName>
</protein>
<reference evidence="2 4" key="1">
    <citation type="submission" date="2016-10" db="EMBL/GenBank/DDBJ databases">
        <authorList>
            <person name="Cai Z."/>
        </authorList>
    </citation>
    <scope>NUCLEOTIDE SEQUENCE [LARGE SCALE GENOMIC DNA]</scope>
    <source>
        <strain evidence="2 4">DSM 25227</strain>
    </source>
</reference>
<evidence type="ECO:0000313" key="3">
    <source>
        <dbReference type="Proteomes" id="UP000245839"/>
    </source>
</evidence>
<dbReference type="Proteomes" id="UP000245839">
    <property type="component" value="Unassembled WGS sequence"/>
</dbReference>
<dbReference type="OrthoDB" id="1522627at2"/>
<name>A0A2Y9C2U3_9RHOB</name>
<accession>A0A2Y9C2U3</accession>
<dbReference type="RefSeq" id="WP_109565859.1">
    <property type="nucleotide sequence ID" value="NZ_QGDJ01000013.1"/>
</dbReference>
<dbReference type="Proteomes" id="UP000251571">
    <property type="component" value="Unassembled WGS sequence"/>
</dbReference>
<evidence type="ECO:0000313" key="1">
    <source>
        <dbReference type="EMBL" id="PWJ13799.1"/>
    </source>
</evidence>
<proteinExistence type="predicted"/>
<evidence type="ECO:0000313" key="4">
    <source>
        <dbReference type="Proteomes" id="UP000251571"/>
    </source>
</evidence>
<gene>
    <name evidence="1" type="ORF">BCF38_11330</name>
    <name evidence="2" type="ORF">SAMN05421539_11330</name>
</gene>
<reference evidence="1 3" key="2">
    <citation type="submission" date="2018-03" db="EMBL/GenBank/DDBJ databases">
        <title>Genomic Encyclopedia of Archaeal and Bacterial Type Strains, Phase II (KMG-II): from individual species to whole genera.</title>
        <authorList>
            <person name="Goeker M."/>
        </authorList>
    </citation>
    <scope>NUCLEOTIDE SEQUENCE [LARGE SCALE GENOMIC DNA]</scope>
    <source>
        <strain evidence="1 3">DSM 25227</strain>
    </source>
</reference>
<sequence>MKLRPGGANIGVEWGYDIHEITLTPQSWSRVRSGRALRIRTRSVHEGVGQWEYWNFSGGLDGDLVVEYGEDCVVGFEGKLIDAIIQEHYDEGI</sequence>
<dbReference type="AlphaFoldDB" id="A0A2Y9C2U3"/>
<keyword evidence="3" id="KW-1185">Reference proteome</keyword>
<organism evidence="2 4">
    <name type="scientific">Jannaschia seohaensis</name>
    <dbReference type="NCBI Taxonomy" id="475081"/>
    <lineage>
        <taxon>Bacteria</taxon>
        <taxon>Pseudomonadati</taxon>
        <taxon>Pseudomonadota</taxon>
        <taxon>Alphaproteobacteria</taxon>
        <taxon>Rhodobacterales</taxon>
        <taxon>Roseobacteraceae</taxon>
        <taxon>Jannaschia</taxon>
    </lineage>
</organism>
<dbReference type="EMBL" id="QGDJ01000013">
    <property type="protein sequence ID" value="PWJ13799.1"/>
    <property type="molecule type" value="Genomic_DNA"/>
</dbReference>
<dbReference type="EMBL" id="UETC01000013">
    <property type="protein sequence ID" value="SSA50312.1"/>
    <property type="molecule type" value="Genomic_DNA"/>
</dbReference>